<gene>
    <name evidence="1" type="ORF">DEBURN_LOCUS4951</name>
</gene>
<name>A0A9N8ZT76_9GLOM</name>
<protein>
    <submittedName>
        <fullName evidence="1">5182_t:CDS:1</fullName>
    </submittedName>
</protein>
<evidence type="ECO:0000313" key="2">
    <source>
        <dbReference type="Proteomes" id="UP000789706"/>
    </source>
</evidence>
<reference evidence="1" key="1">
    <citation type="submission" date="2021-06" db="EMBL/GenBank/DDBJ databases">
        <authorList>
            <person name="Kallberg Y."/>
            <person name="Tangrot J."/>
            <person name="Rosling A."/>
        </authorList>
    </citation>
    <scope>NUCLEOTIDE SEQUENCE</scope>
    <source>
        <strain evidence="1">AZ414A</strain>
    </source>
</reference>
<sequence length="166" mass="18226">MNFASPENIKIIKLLRSNIIPPESIQNMRLHIKSLIVEAEQDNSNHDNVDGAIKVVALIDCCIRELSKFDINYFQGPEDGRAFIHDLITENSAFVDINFDNLKSRLKMNPKIVATSSSTTTTTVTEKPDGGDPTNYCSIMHSSGSIILGATEKPDGGDPTNQCSIM</sequence>
<organism evidence="1 2">
    <name type="scientific">Diversispora eburnea</name>
    <dbReference type="NCBI Taxonomy" id="1213867"/>
    <lineage>
        <taxon>Eukaryota</taxon>
        <taxon>Fungi</taxon>
        <taxon>Fungi incertae sedis</taxon>
        <taxon>Mucoromycota</taxon>
        <taxon>Glomeromycotina</taxon>
        <taxon>Glomeromycetes</taxon>
        <taxon>Diversisporales</taxon>
        <taxon>Diversisporaceae</taxon>
        <taxon>Diversispora</taxon>
    </lineage>
</organism>
<comment type="caution">
    <text evidence="1">The sequence shown here is derived from an EMBL/GenBank/DDBJ whole genome shotgun (WGS) entry which is preliminary data.</text>
</comment>
<accession>A0A9N8ZT76</accession>
<evidence type="ECO:0000313" key="1">
    <source>
        <dbReference type="EMBL" id="CAG8506498.1"/>
    </source>
</evidence>
<dbReference type="OrthoDB" id="2440439at2759"/>
<proteinExistence type="predicted"/>
<dbReference type="EMBL" id="CAJVPK010000409">
    <property type="protein sequence ID" value="CAG8506498.1"/>
    <property type="molecule type" value="Genomic_DNA"/>
</dbReference>
<dbReference type="AlphaFoldDB" id="A0A9N8ZT76"/>
<dbReference type="Proteomes" id="UP000789706">
    <property type="component" value="Unassembled WGS sequence"/>
</dbReference>
<keyword evidence="2" id="KW-1185">Reference proteome</keyword>